<dbReference type="InterPro" id="IPR036705">
    <property type="entry name" value="Ribosyl_crysJ1_sf"/>
</dbReference>
<feature type="binding site" evidence="3">
    <location>
        <position position="135"/>
    </location>
    <ligand>
        <name>Mg(2+)</name>
        <dbReference type="ChEBI" id="CHEBI:18420"/>
        <label>1</label>
    </ligand>
</feature>
<dbReference type="SUPFAM" id="SSF101478">
    <property type="entry name" value="ADP-ribosylglycohydrolase"/>
    <property type="match status" value="1"/>
</dbReference>
<dbReference type="GO" id="GO:0046872">
    <property type="term" value="F:metal ion binding"/>
    <property type="evidence" value="ECO:0007669"/>
    <property type="project" value="UniProtKB-KW"/>
</dbReference>
<dbReference type="InterPro" id="IPR005502">
    <property type="entry name" value="Ribosyl_crysJ1"/>
</dbReference>
<reference evidence="4" key="1">
    <citation type="submission" date="2022-06" db="EMBL/GenBank/DDBJ databases">
        <title>Vallitalea longa sp. nov., an anaerobic bacterium isolated from marine sediment.</title>
        <authorList>
            <person name="Hirano S."/>
            <person name="Terahara T."/>
            <person name="Mori K."/>
            <person name="Hamada M."/>
            <person name="Matsumoto R."/>
            <person name="Kobayashi T."/>
        </authorList>
    </citation>
    <scope>NUCLEOTIDE SEQUENCE</scope>
    <source>
        <strain evidence="4">SH18-1</strain>
    </source>
</reference>
<accession>A0A9W5Y8V8</accession>
<keyword evidence="2" id="KW-0378">Hydrolase</keyword>
<comment type="caution">
    <text evidence="4">The sequence shown here is derived from an EMBL/GenBank/DDBJ whole genome shotgun (WGS) entry which is preliminary data.</text>
</comment>
<feature type="binding site" evidence="3">
    <location>
        <position position="347"/>
    </location>
    <ligand>
        <name>Mg(2+)</name>
        <dbReference type="ChEBI" id="CHEBI:18420"/>
        <label>1</label>
    </ligand>
</feature>
<keyword evidence="5" id="KW-1185">Reference proteome</keyword>
<protein>
    <recommendedName>
        <fullName evidence="6">ADP-ribosylglycohydrolase</fullName>
    </recommendedName>
</protein>
<feature type="binding site" evidence="3">
    <location>
        <position position="134"/>
    </location>
    <ligand>
        <name>Mg(2+)</name>
        <dbReference type="ChEBI" id="CHEBI:18420"/>
        <label>1</label>
    </ligand>
</feature>
<dbReference type="GO" id="GO:0016787">
    <property type="term" value="F:hydrolase activity"/>
    <property type="evidence" value="ECO:0007669"/>
    <property type="project" value="UniProtKB-KW"/>
</dbReference>
<evidence type="ECO:0000256" key="1">
    <source>
        <dbReference type="ARBA" id="ARBA00010702"/>
    </source>
</evidence>
<name>A0A9W5Y8V8_9FIRM</name>
<dbReference type="Pfam" id="PF03747">
    <property type="entry name" value="ADP_ribosyl_GH"/>
    <property type="match status" value="1"/>
</dbReference>
<dbReference type="PANTHER" id="PTHR16222:SF24">
    <property type="entry name" value="ADP-RIBOSYLHYDROLASE ARH3"/>
    <property type="match status" value="1"/>
</dbReference>
<comment type="cofactor">
    <cofactor evidence="3">
        <name>Mg(2+)</name>
        <dbReference type="ChEBI" id="CHEBI:18420"/>
    </cofactor>
    <text evidence="3">Binds 2 magnesium ions per subunit.</text>
</comment>
<organism evidence="4 5">
    <name type="scientific">Vallitalea longa</name>
    <dbReference type="NCBI Taxonomy" id="2936439"/>
    <lineage>
        <taxon>Bacteria</taxon>
        <taxon>Bacillati</taxon>
        <taxon>Bacillota</taxon>
        <taxon>Clostridia</taxon>
        <taxon>Lachnospirales</taxon>
        <taxon>Vallitaleaceae</taxon>
        <taxon>Vallitalea</taxon>
    </lineage>
</organism>
<gene>
    <name evidence="4" type="ORF">SH1V18_18570</name>
</gene>
<dbReference type="EMBL" id="BRLB01000003">
    <property type="protein sequence ID" value="GKX29377.1"/>
    <property type="molecule type" value="Genomic_DNA"/>
</dbReference>
<keyword evidence="3" id="KW-0460">Magnesium</keyword>
<proteinExistence type="inferred from homology"/>
<feature type="binding site" evidence="3">
    <location>
        <position position="346"/>
    </location>
    <ligand>
        <name>Mg(2+)</name>
        <dbReference type="ChEBI" id="CHEBI:18420"/>
        <label>1</label>
    </ligand>
</feature>
<dbReference type="PANTHER" id="PTHR16222">
    <property type="entry name" value="ADP-RIBOSYLGLYCOHYDROLASE"/>
    <property type="match status" value="1"/>
</dbReference>
<dbReference type="Proteomes" id="UP001144256">
    <property type="component" value="Unassembled WGS sequence"/>
</dbReference>
<sequence length="391" mass="44738">MKQRQMTLVEKWNCDIESYKKGGKNLTSTPMCEMCKYFIKGNAFHCKKYEGNNEKPEYVIFCEKECPQFKHSNPILFNFDSKENEIVYAGLLGFIVGDAMGVPMEFCSREERKNDPLEEMRAYGTYHQPYGTWSDDTSLTLCLLENMTEGYSLDKLAKNFIRFYMNGYLTPYGEVFDIGNATRVAIERMLQSESPIECGGKTERDNGNGSLMRVLPLAYYAKEMSPMKRIKIVENVSSLTHAHKRAKLACIIYVEYAINLIKNNSKSDAYKQTIDFVDKYCYENYKEEIYNFSRILNGDISLLKEEDINSTGYVVDTLEASLWVFITSSDYKEAILKGINLGGDTDTIAAIIGGLAGIFYGISSIPDTWLQCLARNREICEMIEKLIYTIK</sequence>
<comment type="similarity">
    <text evidence="1">Belongs to the ADP-ribosylglycohydrolase family.</text>
</comment>
<evidence type="ECO:0008006" key="6">
    <source>
        <dbReference type="Google" id="ProtNLM"/>
    </source>
</evidence>
<dbReference type="AlphaFoldDB" id="A0A9W5Y8V8"/>
<evidence type="ECO:0000256" key="2">
    <source>
        <dbReference type="ARBA" id="ARBA00022801"/>
    </source>
</evidence>
<evidence type="ECO:0000313" key="5">
    <source>
        <dbReference type="Proteomes" id="UP001144256"/>
    </source>
</evidence>
<dbReference type="Gene3D" id="1.10.4080.10">
    <property type="entry name" value="ADP-ribosylation/Crystallin J1"/>
    <property type="match status" value="1"/>
</dbReference>
<evidence type="ECO:0000256" key="3">
    <source>
        <dbReference type="PIRSR" id="PIRSR605502-1"/>
    </source>
</evidence>
<dbReference type="InterPro" id="IPR050792">
    <property type="entry name" value="ADP-ribosylglycohydrolase"/>
</dbReference>
<evidence type="ECO:0000313" key="4">
    <source>
        <dbReference type="EMBL" id="GKX29377.1"/>
    </source>
</evidence>
<dbReference type="RefSeq" id="WP_281814833.1">
    <property type="nucleotide sequence ID" value="NZ_BRLB01000003.1"/>
</dbReference>
<feature type="binding site" evidence="3">
    <location>
        <position position="136"/>
    </location>
    <ligand>
        <name>Mg(2+)</name>
        <dbReference type="ChEBI" id="CHEBI:18420"/>
        <label>1</label>
    </ligand>
</feature>
<feature type="binding site" evidence="3">
    <location>
        <position position="344"/>
    </location>
    <ligand>
        <name>Mg(2+)</name>
        <dbReference type="ChEBI" id="CHEBI:18420"/>
        <label>1</label>
    </ligand>
</feature>
<keyword evidence="3" id="KW-0479">Metal-binding</keyword>